<dbReference type="Proteomes" id="UP000271162">
    <property type="component" value="Unassembled WGS sequence"/>
</dbReference>
<gene>
    <name evidence="1" type="ORF">NBR_LOCUS7422</name>
</gene>
<evidence type="ECO:0000313" key="2">
    <source>
        <dbReference type="Proteomes" id="UP000271162"/>
    </source>
</evidence>
<evidence type="ECO:0000313" key="1">
    <source>
        <dbReference type="EMBL" id="VDL71011.1"/>
    </source>
</evidence>
<organism evidence="3">
    <name type="scientific">Nippostrongylus brasiliensis</name>
    <name type="common">Rat hookworm</name>
    <dbReference type="NCBI Taxonomy" id="27835"/>
    <lineage>
        <taxon>Eukaryota</taxon>
        <taxon>Metazoa</taxon>
        <taxon>Ecdysozoa</taxon>
        <taxon>Nematoda</taxon>
        <taxon>Chromadorea</taxon>
        <taxon>Rhabditida</taxon>
        <taxon>Rhabditina</taxon>
        <taxon>Rhabditomorpha</taxon>
        <taxon>Strongyloidea</taxon>
        <taxon>Heligmosomidae</taxon>
        <taxon>Nippostrongylus</taxon>
    </lineage>
</organism>
<sequence length="260" mass="29268">MRSHRRVASGAEGSEDGVNVERLQAEVRRLKRLVQDKDLVIDTLMERTKIFFIVFYGCCNGRTADVFYCCVAKGFGTVSNIYYSQGLEGSNPQEEEQFVAVDSAFDFNPMNTSTSSHAFVVPKPFGDLDVNKNRKVCLQSKRPEIIRRIENRQAAISAATALRHRVSEEKRIAARAVVLGKCPFSKVRNNLFRDPTVITAFPKHEIINLTKRRLRESSAYRSEKSGEKNRIDIAASKIIAQSFSEATRQAVLAGRTSFNQ</sequence>
<dbReference type="WBParaSite" id="NBR_0000742101-mRNA-1">
    <property type="protein sequence ID" value="NBR_0000742101-mRNA-1"/>
    <property type="gene ID" value="NBR_0000742101"/>
</dbReference>
<dbReference type="EMBL" id="UYSL01019888">
    <property type="protein sequence ID" value="VDL71011.1"/>
    <property type="molecule type" value="Genomic_DNA"/>
</dbReference>
<name>A0A0N4XWW4_NIPBR</name>
<keyword evidence="2" id="KW-1185">Reference proteome</keyword>
<protein>
    <submittedName>
        <fullName evidence="1 3">Uncharacterized protein</fullName>
    </submittedName>
</protein>
<reference evidence="3" key="1">
    <citation type="submission" date="2017-02" db="UniProtKB">
        <authorList>
            <consortium name="WormBaseParasite"/>
        </authorList>
    </citation>
    <scope>IDENTIFICATION</scope>
</reference>
<reference evidence="1 2" key="2">
    <citation type="submission" date="2018-11" db="EMBL/GenBank/DDBJ databases">
        <authorList>
            <consortium name="Pathogen Informatics"/>
        </authorList>
    </citation>
    <scope>NUCLEOTIDE SEQUENCE [LARGE SCALE GENOMIC DNA]</scope>
</reference>
<dbReference type="AlphaFoldDB" id="A0A0N4XWW4"/>
<proteinExistence type="predicted"/>
<evidence type="ECO:0000313" key="3">
    <source>
        <dbReference type="WBParaSite" id="NBR_0000742101-mRNA-1"/>
    </source>
</evidence>
<accession>A0A0N4XWW4</accession>